<dbReference type="InterPro" id="IPR002885">
    <property type="entry name" value="PPR_rpt"/>
</dbReference>
<protein>
    <recommendedName>
        <fullName evidence="6">Pentatricopeptide repeat protein</fullName>
    </recommendedName>
</protein>
<dbReference type="OrthoDB" id="185373at2759"/>
<dbReference type="EMBL" id="SRPS01000005">
    <property type="protein sequence ID" value="KAG5977969.1"/>
    <property type="molecule type" value="Genomic_DNA"/>
</dbReference>
<dbReference type="NCBIfam" id="TIGR00756">
    <property type="entry name" value="PPR"/>
    <property type="match status" value="1"/>
</dbReference>
<evidence type="ECO:0000256" key="2">
    <source>
        <dbReference type="PROSITE-ProRule" id="PRU00708"/>
    </source>
</evidence>
<evidence type="ECO:0000256" key="3">
    <source>
        <dbReference type="SAM" id="MobiDB-lite"/>
    </source>
</evidence>
<proteinExistence type="predicted"/>
<gene>
    <name evidence="4" type="ORF">E4U56_006317</name>
</gene>
<evidence type="ECO:0000256" key="1">
    <source>
        <dbReference type="ARBA" id="ARBA00022737"/>
    </source>
</evidence>
<dbReference type="Proteomes" id="UP000784919">
    <property type="component" value="Unassembled WGS sequence"/>
</dbReference>
<keyword evidence="1" id="KW-0677">Repeat</keyword>
<dbReference type="InterPro" id="IPR011990">
    <property type="entry name" value="TPR-like_helical_dom_sf"/>
</dbReference>
<dbReference type="Pfam" id="PF13812">
    <property type="entry name" value="PPR_3"/>
    <property type="match status" value="1"/>
</dbReference>
<dbReference type="AlphaFoldDB" id="A0A9P7N107"/>
<comment type="caution">
    <text evidence="4">The sequence shown here is derived from an EMBL/GenBank/DDBJ whole genome shotgun (WGS) entry which is preliminary data.</text>
</comment>
<feature type="region of interest" description="Disordered" evidence="3">
    <location>
        <begin position="396"/>
        <end position="441"/>
    </location>
</feature>
<evidence type="ECO:0000313" key="4">
    <source>
        <dbReference type="EMBL" id="KAG5977969.1"/>
    </source>
</evidence>
<feature type="compositionally biased region" description="Acidic residues" evidence="3">
    <location>
        <begin position="396"/>
        <end position="410"/>
    </location>
</feature>
<sequence>MNPVRPWEKDSEWLLEHDTVSAMHSAWNELDEQARRVQWPSVMISAMRQSPQRAHIVLEATLSPQTPGYAIHDVLVFLSQTQFLASARDSQEKILKSEEMMRLLRKIITEFPKTYVLFPQRVFGLCAKTLATEQALELYNLLRESNFPLQLNTLCQFASKFARSTTRKNVAFEILRGLPEGEVNLNNARESSIITSLLHCTASQNLGEEMQADFDAKEALLYFVGRGFSINVIAATAFLNTLCRSGGAEEAVRLAWLFSESGVKLDKKAWRIAFRGAKSTLKVDYIAKGLDLANEAGVPLVDVLNNALHSIYALSESERREKGSRHKPGPPIFIPMLRIYAKVFELQPLQWWLSDSIPLLLAENDAGPSEQQPQHLLPQLHEREQLHEGELHEGEQLQEEEQAQQEELTSEEQKLQEQQQAQPQLHQQKQDISHKGNSGAARRHWSVESTIIPFIDKTFSGFRPTTKLQPSLTTIAIMLRAYIRSLQNPYDLTTCYAFFKARLEEQGRDASLPSASRLVMDQASLIHDTFILSMTDHRDLSRSALEIFGDMLKDHKRVTGSHANQNDDHNDSSNTGTAQNDRKVDNEKRSDKFSASKQSPVIPIHPSPSVMTFTILLRGLMKSHSYFLIDHFLEVMRELGIHPNQVTWNAIVRGHAIRQNVRRTVMAMQDMEAAGHKPDVHTFKAFQVLKEQDKALKLMEKMIEMNAREAGLGVDDL</sequence>
<evidence type="ECO:0008006" key="6">
    <source>
        <dbReference type="Google" id="ProtNLM"/>
    </source>
</evidence>
<accession>A0A9P7N107</accession>
<dbReference type="Gene3D" id="1.25.40.10">
    <property type="entry name" value="Tetratricopeptide repeat domain"/>
    <property type="match status" value="2"/>
</dbReference>
<feature type="region of interest" description="Disordered" evidence="3">
    <location>
        <begin position="560"/>
        <end position="601"/>
    </location>
</feature>
<feature type="compositionally biased region" description="Low complexity" evidence="3">
    <location>
        <begin position="416"/>
        <end position="427"/>
    </location>
</feature>
<dbReference type="PROSITE" id="PS51375">
    <property type="entry name" value="PPR"/>
    <property type="match status" value="1"/>
</dbReference>
<name>A0A9P7N107_9HYPO</name>
<reference evidence="4" key="1">
    <citation type="journal article" date="2020" name="bioRxiv">
        <title>Whole genome comparisons of ergot fungi reveals the divergence and evolution of species within the genus Claviceps are the result of varying mechanisms driving genome evolution and host range expansion.</title>
        <authorList>
            <person name="Wyka S.A."/>
            <person name="Mondo S.J."/>
            <person name="Liu M."/>
            <person name="Dettman J."/>
            <person name="Nalam V."/>
            <person name="Broders K.D."/>
        </authorList>
    </citation>
    <scope>NUCLEOTIDE SEQUENCE</scope>
    <source>
        <strain evidence="4">CCC 1102</strain>
    </source>
</reference>
<dbReference type="PANTHER" id="PTHR47941">
    <property type="entry name" value="PENTATRICOPEPTIDE REPEAT-CONTAINING PROTEIN 3, MITOCHONDRIAL"/>
    <property type="match status" value="1"/>
</dbReference>
<feature type="repeat" description="PPR" evidence="2">
    <location>
        <begin position="644"/>
        <end position="678"/>
    </location>
</feature>
<evidence type="ECO:0000313" key="5">
    <source>
        <dbReference type="Proteomes" id="UP000784919"/>
    </source>
</evidence>
<feature type="compositionally biased region" description="Basic and acidic residues" evidence="3">
    <location>
        <begin position="580"/>
        <end position="594"/>
    </location>
</feature>
<organism evidence="4 5">
    <name type="scientific">Claviceps arundinis</name>
    <dbReference type="NCBI Taxonomy" id="1623583"/>
    <lineage>
        <taxon>Eukaryota</taxon>
        <taxon>Fungi</taxon>
        <taxon>Dikarya</taxon>
        <taxon>Ascomycota</taxon>
        <taxon>Pezizomycotina</taxon>
        <taxon>Sordariomycetes</taxon>
        <taxon>Hypocreomycetidae</taxon>
        <taxon>Hypocreales</taxon>
        <taxon>Clavicipitaceae</taxon>
        <taxon>Claviceps</taxon>
    </lineage>
</organism>